<keyword evidence="9 10" id="KW-0472">Membrane</keyword>
<comment type="similarity">
    <text evidence="2">Belongs to the mitochondrial carrier (TC 2.A.29) family.</text>
</comment>
<dbReference type="GO" id="GO:0005315">
    <property type="term" value="F:phosphate transmembrane transporter activity"/>
    <property type="evidence" value="ECO:0007669"/>
    <property type="project" value="InterPro"/>
</dbReference>
<dbReference type="InterPro" id="IPR023395">
    <property type="entry name" value="MCP_dom_sf"/>
</dbReference>
<evidence type="ECO:0000256" key="11">
    <source>
        <dbReference type="SAM" id="MobiDB-lite"/>
    </source>
</evidence>
<feature type="transmembrane region" description="Helical" evidence="12">
    <location>
        <begin position="627"/>
        <end position="649"/>
    </location>
</feature>
<evidence type="ECO:0000256" key="8">
    <source>
        <dbReference type="ARBA" id="ARBA00023128"/>
    </source>
</evidence>
<feature type="region of interest" description="Disordered" evidence="11">
    <location>
        <begin position="392"/>
        <end position="433"/>
    </location>
</feature>
<feature type="repeat" description="Solcar" evidence="10">
    <location>
        <begin position="766"/>
        <end position="847"/>
    </location>
</feature>
<feature type="region of interest" description="Disordered" evidence="11">
    <location>
        <begin position="1"/>
        <end position="79"/>
    </location>
</feature>
<feature type="compositionally biased region" description="Low complexity" evidence="11">
    <location>
        <begin position="410"/>
        <end position="422"/>
    </location>
</feature>
<accession>A0A0G4H5A8</accession>
<comment type="subcellular location">
    <subcellularLocation>
        <location evidence="1">Mitochondrion inner membrane</location>
        <topology evidence="1">Multi-pass membrane protein</topology>
    </subcellularLocation>
</comment>
<evidence type="ECO:0000256" key="5">
    <source>
        <dbReference type="ARBA" id="ARBA00022737"/>
    </source>
</evidence>
<feature type="compositionally biased region" description="Low complexity" evidence="11">
    <location>
        <begin position="66"/>
        <end position="76"/>
    </location>
</feature>
<dbReference type="InterPro" id="IPR018108">
    <property type="entry name" value="MCP_transmembrane"/>
</dbReference>
<dbReference type="GO" id="GO:1990547">
    <property type="term" value="P:mitochondrial phosphate ion transmembrane transport"/>
    <property type="evidence" value="ECO:0007669"/>
    <property type="project" value="InterPro"/>
</dbReference>
<dbReference type="PANTHER" id="PTHR45671:SF12">
    <property type="entry name" value="MITOCHONDRIAL PHOSPHATE CARRIER PROTEIN"/>
    <property type="match status" value="1"/>
</dbReference>
<evidence type="ECO:0000256" key="4">
    <source>
        <dbReference type="ARBA" id="ARBA00022692"/>
    </source>
</evidence>
<name>A0A0G4H5A8_9ALVE</name>
<evidence type="ECO:0000256" key="6">
    <source>
        <dbReference type="ARBA" id="ARBA00022792"/>
    </source>
</evidence>
<feature type="transmembrane region" description="Helical" evidence="12">
    <location>
        <begin position="669"/>
        <end position="689"/>
    </location>
</feature>
<dbReference type="PhylomeDB" id="A0A0G4H5A8"/>
<keyword evidence="7 12" id="KW-1133">Transmembrane helix</keyword>
<dbReference type="Gene3D" id="1.50.40.10">
    <property type="entry name" value="Mitochondrial carrier domain"/>
    <property type="match status" value="1"/>
</dbReference>
<evidence type="ECO:0000256" key="1">
    <source>
        <dbReference type="ARBA" id="ARBA00004448"/>
    </source>
</evidence>
<gene>
    <name evidence="13" type="ORF">Cvel_24682</name>
</gene>
<sequence length="893" mass="96188">MSVHLSIHPSMQKKKKEADVGEDRKDPAGPHNPSPYADLLKQRASVDVSLSGPEAEEEWGKREDVPLQSPQAPPSLSRRDGLRSLQALSLAAWMGSASLAASTASVGYEGNVLTRGTFFPFQAAPAWAEGVAETNVRGTVAPPRVYPPPQAVAFCEDASECPLVSKSDLAEIAQYVQKKFGLNETSVLPPASRVVTMREAGQSMNPDAVEYFFDDGIWRGADAQGWIGRGDIGKLSVSINNEVERTYPLAFVTFLARVLLNFDKASKRWWTEQKSSLPSSFSPADRQRYLREVFGEFAASVELGLRRYQGEGGVALLCELLIERFANAQPPNSRRQLALLFSLLPKGLQPVQEMDILSKGLPVLTRTAWVQWQAEYNWQRALEREKERQILEQRKGGDGETIAGTGSQYSSPSSSSSSPSPSATSMETPVDRLASVEKRREKRFGKFAFQDVNAEKEFVSKDPIALLPNGVFASFDPEQDSYGIVGLRTDPVRRLRESKKEVGSKDSQSSVLAEGQGRRRLQTETGKGGTGQEPVLQIANGVVGGGSAPRETFFGPRATTPPERERPLALATYAAFALAGSVAAGGTHAVMIPVDVVKTRMQTQPDKFPSFKDGFGTLWREEGMQGLLLGGQPTVLGFGTYGLLVFPAFELCKRALFALAGPAAAETFRLPLIILSGAAATVTACLYICPCEAVRVRLVDRPGYAVGLFDGLKRLVDEDGWGQVYAGLLPLMARQVIFGIAKFVGFDAISRAVFDAVPSLQEEPQSRLAVSALSGVIAGLFSAVLTQPADSVLSRVNKQKSGVAETITQMFEEFGPRGFFFGLFGRLLTSGFIVGGQFLLYDGVKEALRVDTEDLQIYLDVLGGVAAGSTGLPVSPSANAAAAAVKAVTVGGT</sequence>
<dbReference type="PROSITE" id="PS50920">
    <property type="entry name" value="SOLCAR"/>
    <property type="match status" value="3"/>
</dbReference>
<feature type="repeat" description="Solcar" evidence="10">
    <location>
        <begin position="668"/>
        <end position="752"/>
    </location>
</feature>
<feature type="transmembrane region" description="Helical" evidence="12">
    <location>
        <begin position="570"/>
        <end position="592"/>
    </location>
</feature>
<evidence type="ECO:0000313" key="13">
    <source>
        <dbReference type="EMBL" id="CEM38812.1"/>
    </source>
</evidence>
<keyword evidence="4 10" id="KW-0812">Transmembrane</keyword>
<evidence type="ECO:0000256" key="2">
    <source>
        <dbReference type="ARBA" id="ARBA00006375"/>
    </source>
</evidence>
<feature type="compositionally biased region" description="Basic and acidic residues" evidence="11">
    <location>
        <begin position="16"/>
        <end position="28"/>
    </location>
</feature>
<dbReference type="AlphaFoldDB" id="A0A0G4H5A8"/>
<reference evidence="13" key="1">
    <citation type="submission" date="2014-11" db="EMBL/GenBank/DDBJ databases">
        <authorList>
            <person name="Otto D Thomas"/>
            <person name="Naeem Raeece"/>
        </authorList>
    </citation>
    <scope>NUCLEOTIDE SEQUENCE</scope>
</reference>
<organism evidence="13">
    <name type="scientific">Chromera velia CCMP2878</name>
    <dbReference type="NCBI Taxonomy" id="1169474"/>
    <lineage>
        <taxon>Eukaryota</taxon>
        <taxon>Sar</taxon>
        <taxon>Alveolata</taxon>
        <taxon>Colpodellida</taxon>
        <taxon>Chromeraceae</taxon>
        <taxon>Chromera</taxon>
    </lineage>
</organism>
<evidence type="ECO:0000256" key="10">
    <source>
        <dbReference type="PROSITE-ProRule" id="PRU00282"/>
    </source>
</evidence>
<dbReference type="EMBL" id="CDMZ01001880">
    <property type="protein sequence ID" value="CEM38812.1"/>
    <property type="molecule type" value="Genomic_DNA"/>
</dbReference>
<feature type="region of interest" description="Disordered" evidence="11">
    <location>
        <begin position="496"/>
        <end position="534"/>
    </location>
</feature>
<evidence type="ECO:0000256" key="7">
    <source>
        <dbReference type="ARBA" id="ARBA00022989"/>
    </source>
</evidence>
<protein>
    <submittedName>
        <fullName evidence="13">Uncharacterized protein</fullName>
    </submittedName>
</protein>
<feature type="transmembrane region" description="Helical" evidence="12">
    <location>
        <begin position="819"/>
        <end position="841"/>
    </location>
</feature>
<dbReference type="Pfam" id="PF00153">
    <property type="entry name" value="Mito_carr"/>
    <property type="match status" value="3"/>
</dbReference>
<evidence type="ECO:0000256" key="9">
    <source>
        <dbReference type="ARBA" id="ARBA00023136"/>
    </source>
</evidence>
<dbReference type="GO" id="GO:0005743">
    <property type="term" value="C:mitochondrial inner membrane"/>
    <property type="evidence" value="ECO:0007669"/>
    <property type="project" value="UniProtKB-SubCell"/>
</dbReference>
<dbReference type="PANTHER" id="PTHR45671">
    <property type="entry name" value="SOLUTE CARRIER FAMILY 25 (MITOCHONDRIAL CARRIER PHOSPHATE CARRIER), MEMBER 3, LIKE-RELATED-RELATED"/>
    <property type="match status" value="1"/>
</dbReference>
<dbReference type="VEuPathDB" id="CryptoDB:Cvel_24682"/>
<keyword evidence="3" id="KW-0813">Transport</keyword>
<dbReference type="SUPFAM" id="SSF103506">
    <property type="entry name" value="Mitochondrial carrier"/>
    <property type="match status" value="1"/>
</dbReference>
<evidence type="ECO:0000256" key="12">
    <source>
        <dbReference type="SAM" id="Phobius"/>
    </source>
</evidence>
<evidence type="ECO:0000256" key="3">
    <source>
        <dbReference type="ARBA" id="ARBA00022448"/>
    </source>
</evidence>
<dbReference type="InterPro" id="IPR044677">
    <property type="entry name" value="SLC25A3/Pic2/Mir1-like"/>
</dbReference>
<proteinExistence type="inferred from homology"/>
<keyword evidence="8" id="KW-0496">Mitochondrion</keyword>
<keyword evidence="5" id="KW-0677">Repeat</keyword>
<keyword evidence="6" id="KW-0999">Mitochondrion inner membrane</keyword>
<feature type="repeat" description="Solcar" evidence="10">
    <location>
        <begin position="571"/>
        <end position="655"/>
    </location>
</feature>